<dbReference type="GO" id="GO:0051959">
    <property type="term" value="F:dynein light intermediate chain binding"/>
    <property type="evidence" value="ECO:0007669"/>
    <property type="project" value="InterPro"/>
</dbReference>
<proteinExistence type="predicted"/>
<name>A0A820NRG5_9BILA</name>
<dbReference type="Pfam" id="PF12777">
    <property type="entry name" value="MT"/>
    <property type="match status" value="1"/>
</dbReference>
<dbReference type="GO" id="GO:0030286">
    <property type="term" value="C:dynein complex"/>
    <property type="evidence" value="ECO:0007669"/>
    <property type="project" value="InterPro"/>
</dbReference>
<evidence type="ECO:0000313" key="4">
    <source>
        <dbReference type="Proteomes" id="UP000663881"/>
    </source>
</evidence>
<protein>
    <recommendedName>
        <fullName evidence="5">Dynein heavy chain ATP-binding dynein motor region domain-containing protein</fullName>
    </recommendedName>
</protein>
<dbReference type="GO" id="GO:0007018">
    <property type="term" value="P:microtubule-based movement"/>
    <property type="evidence" value="ECO:0007669"/>
    <property type="project" value="InterPro"/>
</dbReference>
<organism evidence="3 4">
    <name type="scientific">Adineta steineri</name>
    <dbReference type="NCBI Taxonomy" id="433720"/>
    <lineage>
        <taxon>Eukaryota</taxon>
        <taxon>Metazoa</taxon>
        <taxon>Spiralia</taxon>
        <taxon>Gnathifera</taxon>
        <taxon>Rotifera</taxon>
        <taxon>Eurotatoria</taxon>
        <taxon>Bdelloidea</taxon>
        <taxon>Adinetida</taxon>
        <taxon>Adinetidae</taxon>
        <taxon>Adineta</taxon>
    </lineage>
</organism>
<gene>
    <name evidence="3" type="ORF">OKA104_LOCUS51081</name>
</gene>
<dbReference type="Proteomes" id="UP000663881">
    <property type="component" value="Unassembled WGS sequence"/>
</dbReference>
<evidence type="ECO:0000313" key="3">
    <source>
        <dbReference type="EMBL" id="CAF4395038.1"/>
    </source>
</evidence>
<sequence length="179" mass="21237">IAMEDEIKFQEETDIAIRRRLAAEKLLFGFNSETLRWKDELNHMKEYANELIGNCLLSSAFLAYCSPFTYEIRQDLIYNQWKKSLNEKTIYLTENFQIQNFLSSNVEISEWTSQGLPADEFSIQNGILTLYTNRFPFCIDPQLQGLLWIKQREKKTNLKILSMRDRDFLKHFELAIKYG</sequence>
<dbReference type="InterPro" id="IPR024743">
    <property type="entry name" value="Dynein_HC_stalk"/>
</dbReference>
<dbReference type="AlphaFoldDB" id="A0A820NRG5"/>
<reference evidence="3" key="1">
    <citation type="submission" date="2021-02" db="EMBL/GenBank/DDBJ databases">
        <authorList>
            <person name="Nowell W R."/>
        </authorList>
    </citation>
    <scope>NUCLEOTIDE SEQUENCE</scope>
</reference>
<feature type="domain" description="Dynein heavy chain ATP-binding dynein motor region" evidence="2">
    <location>
        <begin position="110"/>
        <end position="179"/>
    </location>
</feature>
<dbReference type="Pfam" id="PF12781">
    <property type="entry name" value="AAA_9"/>
    <property type="match status" value="1"/>
</dbReference>
<feature type="non-terminal residue" evidence="3">
    <location>
        <position position="179"/>
    </location>
</feature>
<dbReference type="PANTHER" id="PTHR22878:SF63">
    <property type="entry name" value="DYNEIN AXONEMAL HEAVY CHAIN 10"/>
    <property type="match status" value="1"/>
</dbReference>
<dbReference type="InterPro" id="IPR035706">
    <property type="entry name" value="AAA_9"/>
</dbReference>
<dbReference type="Gene3D" id="1.20.920.20">
    <property type="match status" value="1"/>
</dbReference>
<comment type="caution">
    <text evidence="3">The sequence shown here is derived from an EMBL/GenBank/DDBJ whole genome shotgun (WGS) entry which is preliminary data.</text>
</comment>
<dbReference type="EMBL" id="CAJOAY010026968">
    <property type="protein sequence ID" value="CAF4395038.1"/>
    <property type="molecule type" value="Genomic_DNA"/>
</dbReference>
<accession>A0A820NRG5</accession>
<dbReference type="InterPro" id="IPR026983">
    <property type="entry name" value="DHC"/>
</dbReference>
<evidence type="ECO:0000259" key="2">
    <source>
        <dbReference type="Pfam" id="PF12781"/>
    </source>
</evidence>
<evidence type="ECO:0008006" key="5">
    <source>
        <dbReference type="Google" id="ProtNLM"/>
    </source>
</evidence>
<dbReference type="PANTHER" id="PTHR22878">
    <property type="entry name" value="DYNEIN HEAVY CHAIN 6, AXONEMAL-LIKE-RELATED"/>
    <property type="match status" value="1"/>
</dbReference>
<dbReference type="GO" id="GO:0045505">
    <property type="term" value="F:dynein intermediate chain binding"/>
    <property type="evidence" value="ECO:0007669"/>
    <property type="project" value="InterPro"/>
</dbReference>
<dbReference type="Gene3D" id="3.40.50.300">
    <property type="entry name" value="P-loop containing nucleotide triphosphate hydrolases"/>
    <property type="match status" value="1"/>
</dbReference>
<evidence type="ECO:0000259" key="1">
    <source>
        <dbReference type="Pfam" id="PF12777"/>
    </source>
</evidence>
<dbReference type="InterPro" id="IPR027417">
    <property type="entry name" value="P-loop_NTPase"/>
</dbReference>
<feature type="non-terminal residue" evidence="3">
    <location>
        <position position="1"/>
    </location>
</feature>
<feature type="domain" description="Dynein heavy chain coiled coil stalk" evidence="1">
    <location>
        <begin position="3"/>
        <end position="82"/>
    </location>
</feature>